<evidence type="ECO:0000313" key="3">
    <source>
        <dbReference type="Proteomes" id="UP000287547"/>
    </source>
</evidence>
<feature type="transmembrane region" description="Helical" evidence="1">
    <location>
        <begin position="25"/>
        <end position="43"/>
    </location>
</feature>
<organism evidence="2 3">
    <name type="scientific">Kibdelosporangium aridum</name>
    <dbReference type="NCBI Taxonomy" id="2030"/>
    <lineage>
        <taxon>Bacteria</taxon>
        <taxon>Bacillati</taxon>
        <taxon>Actinomycetota</taxon>
        <taxon>Actinomycetes</taxon>
        <taxon>Pseudonocardiales</taxon>
        <taxon>Pseudonocardiaceae</taxon>
        <taxon>Kibdelosporangium</taxon>
    </lineage>
</organism>
<comment type="caution">
    <text evidence="2">The sequence shown here is derived from an EMBL/GenBank/DDBJ whole genome shotgun (WGS) entry which is preliminary data.</text>
</comment>
<dbReference type="AlphaFoldDB" id="A0A428Z2A2"/>
<keyword evidence="1" id="KW-0472">Membrane</keyword>
<dbReference type="EMBL" id="QHKI01000033">
    <property type="protein sequence ID" value="RSM79407.1"/>
    <property type="molecule type" value="Genomic_DNA"/>
</dbReference>
<evidence type="ECO:0000313" key="2">
    <source>
        <dbReference type="EMBL" id="RSM79407.1"/>
    </source>
</evidence>
<gene>
    <name evidence="2" type="ORF">DMH04_32180</name>
</gene>
<reference evidence="2 3" key="1">
    <citation type="submission" date="2018-05" db="EMBL/GenBank/DDBJ databases">
        <title>Evolution of GPA BGCs.</title>
        <authorList>
            <person name="Waglechner N."/>
            <person name="Wright G.D."/>
        </authorList>
    </citation>
    <scope>NUCLEOTIDE SEQUENCE [LARGE SCALE GENOMIC DNA]</scope>
    <source>
        <strain evidence="2 3">A82846</strain>
    </source>
</reference>
<keyword evidence="1" id="KW-1133">Transmembrane helix</keyword>
<dbReference type="Proteomes" id="UP000287547">
    <property type="component" value="Unassembled WGS sequence"/>
</dbReference>
<accession>A0A428Z2A2</accession>
<name>A0A428Z2A2_KIBAR</name>
<sequence>MLRGAWAVLVAVVRRRALMARLRGVALAWGAVLGVVFGVGDVADRVRSMFDVSVPCDDSAIWAGVAWSGPGSVTPAQVWVCCLPLSRSVRWWVIRKTWVAAGKRRRAVLGGCPGCAARPGHDR</sequence>
<protein>
    <submittedName>
        <fullName evidence="2">Uncharacterized protein</fullName>
    </submittedName>
</protein>
<keyword evidence="1" id="KW-0812">Transmembrane</keyword>
<proteinExistence type="predicted"/>
<evidence type="ECO:0000256" key="1">
    <source>
        <dbReference type="SAM" id="Phobius"/>
    </source>
</evidence>